<dbReference type="Pfam" id="PF07716">
    <property type="entry name" value="bZIP_2"/>
    <property type="match status" value="1"/>
</dbReference>
<keyword evidence="2" id="KW-0804">Transcription</keyword>
<reference evidence="7" key="1">
    <citation type="journal article" date="2023" name="Science">
        <title>Elucidation of the pathway for biosynthesis of saponin adjuvants from the soapbark tree.</title>
        <authorList>
            <person name="Reed J."/>
            <person name="Orme A."/>
            <person name="El-Demerdash A."/>
            <person name="Owen C."/>
            <person name="Martin L.B.B."/>
            <person name="Misra R.C."/>
            <person name="Kikuchi S."/>
            <person name="Rejzek M."/>
            <person name="Martin A.C."/>
            <person name="Harkess A."/>
            <person name="Leebens-Mack J."/>
            <person name="Louveau T."/>
            <person name="Stephenson M.J."/>
            <person name="Osbourn A."/>
        </authorList>
    </citation>
    <scope>NUCLEOTIDE SEQUENCE</scope>
    <source>
        <strain evidence="7">S10</strain>
    </source>
</reference>
<name>A0AAD7PM63_QUISA</name>
<proteinExistence type="predicted"/>
<keyword evidence="1" id="KW-0805">Transcription regulation</keyword>
<keyword evidence="8" id="KW-1185">Reference proteome</keyword>
<gene>
    <name evidence="7" type="ORF">O6P43_020374</name>
</gene>
<dbReference type="GO" id="GO:0045893">
    <property type="term" value="P:positive regulation of DNA-templated transcription"/>
    <property type="evidence" value="ECO:0007669"/>
    <property type="project" value="TreeGrafter"/>
</dbReference>
<dbReference type="GO" id="GO:0003700">
    <property type="term" value="F:DNA-binding transcription factor activity"/>
    <property type="evidence" value="ECO:0007669"/>
    <property type="project" value="InterPro"/>
</dbReference>
<comment type="caution">
    <text evidence="7">The sequence shown here is derived from an EMBL/GenBank/DDBJ whole genome shotgun (WGS) entry which is preliminary data.</text>
</comment>
<accession>A0AAD7PM63</accession>
<dbReference type="GO" id="GO:0003677">
    <property type="term" value="F:DNA binding"/>
    <property type="evidence" value="ECO:0007669"/>
    <property type="project" value="TreeGrafter"/>
</dbReference>
<evidence type="ECO:0000259" key="6">
    <source>
        <dbReference type="PROSITE" id="PS50217"/>
    </source>
</evidence>
<evidence type="ECO:0000313" key="8">
    <source>
        <dbReference type="Proteomes" id="UP001163823"/>
    </source>
</evidence>
<feature type="region of interest" description="Disordered" evidence="5">
    <location>
        <begin position="1"/>
        <end position="22"/>
    </location>
</feature>
<organism evidence="7 8">
    <name type="scientific">Quillaja saponaria</name>
    <name type="common">Soap bark tree</name>
    <dbReference type="NCBI Taxonomy" id="32244"/>
    <lineage>
        <taxon>Eukaryota</taxon>
        <taxon>Viridiplantae</taxon>
        <taxon>Streptophyta</taxon>
        <taxon>Embryophyta</taxon>
        <taxon>Tracheophyta</taxon>
        <taxon>Spermatophyta</taxon>
        <taxon>Magnoliopsida</taxon>
        <taxon>eudicotyledons</taxon>
        <taxon>Gunneridae</taxon>
        <taxon>Pentapetalae</taxon>
        <taxon>rosids</taxon>
        <taxon>fabids</taxon>
        <taxon>Fabales</taxon>
        <taxon>Quillajaceae</taxon>
        <taxon>Quillaja</taxon>
    </lineage>
</organism>
<evidence type="ECO:0000313" key="7">
    <source>
        <dbReference type="EMBL" id="KAJ7959849.1"/>
    </source>
</evidence>
<evidence type="ECO:0000256" key="4">
    <source>
        <dbReference type="SAM" id="Coils"/>
    </source>
</evidence>
<evidence type="ECO:0000256" key="5">
    <source>
        <dbReference type="SAM" id="MobiDB-lite"/>
    </source>
</evidence>
<keyword evidence="3" id="KW-0539">Nucleus</keyword>
<dbReference type="GO" id="GO:0005634">
    <property type="term" value="C:nucleus"/>
    <property type="evidence" value="ECO:0007669"/>
    <property type="project" value="TreeGrafter"/>
</dbReference>
<evidence type="ECO:0000256" key="2">
    <source>
        <dbReference type="ARBA" id="ARBA00023163"/>
    </source>
</evidence>
<dbReference type="PROSITE" id="PS50217">
    <property type="entry name" value="BZIP"/>
    <property type="match status" value="1"/>
</dbReference>
<dbReference type="SMART" id="SM00338">
    <property type="entry name" value="BRLZ"/>
    <property type="match status" value="1"/>
</dbReference>
<feature type="coiled-coil region" evidence="4">
    <location>
        <begin position="211"/>
        <end position="238"/>
    </location>
</feature>
<dbReference type="PROSITE" id="PS00036">
    <property type="entry name" value="BZIP_BASIC"/>
    <property type="match status" value="1"/>
</dbReference>
<dbReference type="InterPro" id="IPR004827">
    <property type="entry name" value="bZIP"/>
</dbReference>
<dbReference type="PANTHER" id="PTHR46391:SF13">
    <property type="entry name" value="ACTIVATOR OF SPOMIN LUC3"/>
    <property type="match status" value="1"/>
</dbReference>
<dbReference type="InterPro" id="IPR044759">
    <property type="entry name" value="bZIP_RF2"/>
</dbReference>
<dbReference type="AlphaFoldDB" id="A0AAD7PM63"/>
<evidence type="ECO:0000256" key="3">
    <source>
        <dbReference type="ARBA" id="ARBA00023242"/>
    </source>
</evidence>
<sequence>MEEITNNVGHTGYIQRNQPWPKKPIEMNPSSLSKMAPAKLPLSPINSFQAWQKPYSMSHGGGSAGISCSGTKPPGMPLPNTIAPDLAAISGGAMAAAATGGGGDYRPANTEAGKGVQTCPVQNVDNLNMDPKKLKRILSNRVSAQKSRMKKIQYVTDTENKVKDLQAQIDLLSPEVAAYKNHHQMLILEHQGLNQKLTACTQKKTLTEAEIEKNKVEVNRLRELHKKQREQMQALAAEIMNWETGSELMSKGNQNQSGLEQLLHENSNQGGQYGTQMKMQSQMEITQQQLNPGYTLMSGLETGLNQYGDMSANRSSEPNQQNVKNKNCKELGGMEWST</sequence>
<feature type="domain" description="BZIP" evidence="6">
    <location>
        <begin position="130"/>
        <end position="186"/>
    </location>
</feature>
<dbReference type="Proteomes" id="UP001163823">
    <property type="component" value="Chromosome 8"/>
</dbReference>
<dbReference type="InterPro" id="IPR046347">
    <property type="entry name" value="bZIP_sf"/>
</dbReference>
<protein>
    <submittedName>
        <fullName evidence="7">Basic-leucine zipper transcription factor family protein</fullName>
    </submittedName>
</protein>
<dbReference type="InterPro" id="IPR052483">
    <property type="entry name" value="bZIP_transcription_regulators"/>
</dbReference>
<dbReference type="SUPFAM" id="SSF57959">
    <property type="entry name" value="Leucine zipper domain"/>
    <property type="match status" value="1"/>
</dbReference>
<dbReference type="EMBL" id="JARAOO010000008">
    <property type="protein sequence ID" value="KAJ7959849.1"/>
    <property type="molecule type" value="Genomic_DNA"/>
</dbReference>
<dbReference type="KEGG" id="qsa:O6P43_020374"/>
<evidence type="ECO:0000256" key="1">
    <source>
        <dbReference type="ARBA" id="ARBA00023015"/>
    </source>
</evidence>
<keyword evidence="4" id="KW-0175">Coiled coil</keyword>
<feature type="compositionally biased region" description="Polar residues" evidence="5">
    <location>
        <begin position="1"/>
        <end position="18"/>
    </location>
</feature>
<dbReference type="CDD" id="cd14703">
    <property type="entry name" value="bZIP_plant_RF2"/>
    <property type="match status" value="1"/>
</dbReference>
<dbReference type="Gene3D" id="1.20.5.170">
    <property type="match status" value="1"/>
</dbReference>
<dbReference type="PANTHER" id="PTHR46391">
    <property type="entry name" value="BASIC LEUCINE ZIPPER 34"/>
    <property type="match status" value="1"/>
</dbReference>